<evidence type="ECO:0000313" key="4">
    <source>
        <dbReference type="Proteomes" id="UP000294530"/>
    </source>
</evidence>
<feature type="region of interest" description="Disordered" evidence="1">
    <location>
        <begin position="21"/>
        <end position="55"/>
    </location>
</feature>
<sequence length="229" mass="25538">MRSSFTVIVTAALMLYANASVPPSDSATHQSPKQTVTSSAAANAEPAGKPISQKIPKYIRSGDTLDEARGTSKWKLIRELILSQTTVTQKLRRPWKTLKAMKLHGTAKAIKADTSAATTETIAEDIAAAETAAEKMWRNIQVSLGATTLDEMVKNVKTRQKIFTKWYLARYSYGDVRDAFATQEHNATLYQYLIGIIEPYSKFCSDLAWLKSKKHLSNYPLRRSKSYSL</sequence>
<evidence type="ECO:0000256" key="1">
    <source>
        <dbReference type="SAM" id="MobiDB-lite"/>
    </source>
</evidence>
<feature type="compositionally biased region" description="Polar residues" evidence="1">
    <location>
        <begin position="21"/>
        <end position="41"/>
    </location>
</feature>
<evidence type="ECO:0000313" key="3">
    <source>
        <dbReference type="EMBL" id="TDH71188.1"/>
    </source>
</evidence>
<evidence type="ECO:0000256" key="2">
    <source>
        <dbReference type="SAM" id="SignalP"/>
    </source>
</evidence>
<comment type="caution">
    <text evidence="3">The sequence shown here is derived from an EMBL/GenBank/DDBJ whole genome shotgun (WGS) entry which is preliminary data.</text>
</comment>
<accession>A0A976IG66</accession>
<gene>
    <name evidence="3" type="ORF">CCR75_007348</name>
</gene>
<dbReference type="EMBL" id="SHOA02000004">
    <property type="protein sequence ID" value="TDH71188.1"/>
    <property type="molecule type" value="Genomic_DNA"/>
</dbReference>
<dbReference type="GeneID" id="94351080"/>
<protein>
    <recommendedName>
        <fullName evidence="5">RxLR effector protein</fullName>
    </recommendedName>
</protein>
<organism evidence="3 4">
    <name type="scientific">Bremia lactucae</name>
    <name type="common">Lettuce downy mildew</name>
    <dbReference type="NCBI Taxonomy" id="4779"/>
    <lineage>
        <taxon>Eukaryota</taxon>
        <taxon>Sar</taxon>
        <taxon>Stramenopiles</taxon>
        <taxon>Oomycota</taxon>
        <taxon>Peronosporomycetes</taxon>
        <taxon>Peronosporales</taxon>
        <taxon>Peronosporaceae</taxon>
        <taxon>Bremia</taxon>
    </lineage>
</organism>
<proteinExistence type="predicted"/>
<feature type="signal peptide" evidence="2">
    <location>
        <begin position="1"/>
        <end position="19"/>
    </location>
</feature>
<reference evidence="3 4" key="1">
    <citation type="journal article" date="2021" name="Genome Biol.">
        <title>AFLAP: assembly-free linkage analysis pipeline using k-mers from genome sequencing data.</title>
        <authorList>
            <person name="Fletcher K."/>
            <person name="Zhang L."/>
            <person name="Gil J."/>
            <person name="Han R."/>
            <person name="Cavanaugh K."/>
            <person name="Michelmore R."/>
        </authorList>
    </citation>
    <scope>NUCLEOTIDE SEQUENCE [LARGE SCALE GENOMIC DNA]</scope>
    <source>
        <strain evidence="3 4">SF5</strain>
    </source>
</reference>
<keyword evidence="4" id="KW-1185">Reference proteome</keyword>
<dbReference type="AlphaFoldDB" id="A0A976IG66"/>
<evidence type="ECO:0008006" key="5">
    <source>
        <dbReference type="Google" id="ProtNLM"/>
    </source>
</evidence>
<dbReference type="RefSeq" id="XP_067820687.1">
    <property type="nucleotide sequence ID" value="XM_067965409.1"/>
</dbReference>
<feature type="chain" id="PRO_5037907521" description="RxLR effector protein" evidence="2">
    <location>
        <begin position="20"/>
        <end position="229"/>
    </location>
</feature>
<dbReference type="Proteomes" id="UP000294530">
    <property type="component" value="Unassembled WGS sequence"/>
</dbReference>
<name>A0A976IG66_BRELC</name>
<keyword evidence="2" id="KW-0732">Signal</keyword>
<dbReference type="KEGG" id="blac:94351080"/>